<gene>
    <name evidence="15" type="ORF">PBRASI_LOCUS488</name>
</gene>
<dbReference type="PROSITE" id="PS00086">
    <property type="entry name" value="CYTOCHROME_P450"/>
    <property type="match status" value="1"/>
</dbReference>
<comment type="similarity">
    <text evidence="4 14">Belongs to the cytochrome P450 family.</text>
</comment>
<evidence type="ECO:0000256" key="13">
    <source>
        <dbReference type="PIRSR" id="PIRSR602401-1"/>
    </source>
</evidence>
<evidence type="ECO:0000256" key="14">
    <source>
        <dbReference type="RuleBase" id="RU000461"/>
    </source>
</evidence>
<dbReference type="InterPro" id="IPR002401">
    <property type="entry name" value="Cyt_P450_E_grp-I"/>
</dbReference>
<dbReference type="PANTHER" id="PTHR46300:SF2">
    <property type="entry name" value="CYTOCHROME P450 MONOOXYGENASE ALNH-RELATED"/>
    <property type="match status" value="1"/>
</dbReference>
<keyword evidence="12" id="KW-0472">Membrane</keyword>
<dbReference type="InterPro" id="IPR017972">
    <property type="entry name" value="Cyt_P450_CS"/>
</dbReference>
<keyword evidence="6 13" id="KW-0479">Metal-binding</keyword>
<comment type="subcellular location">
    <subcellularLocation>
        <location evidence="3">Endoplasmic reticulum membrane</location>
        <topology evidence="3">Peripheral membrane protein</topology>
    </subcellularLocation>
    <subcellularLocation>
        <location evidence="2">Microsome membrane</location>
        <topology evidence="2">Peripheral membrane protein</topology>
    </subcellularLocation>
</comment>
<accession>A0A9N8VTC0</accession>
<dbReference type="GO" id="GO:0004497">
    <property type="term" value="F:monooxygenase activity"/>
    <property type="evidence" value="ECO:0007669"/>
    <property type="project" value="UniProtKB-KW"/>
</dbReference>
<dbReference type="GO" id="GO:0005789">
    <property type="term" value="C:endoplasmic reticulum membrane"/>
    <property type="evidence" value="ECO:0007669"/>
    <property type="project" value="UniProtKB-SubCell"/>
</dbReference>
<name>A0A9N8VTC0_9GLOM</name>
<protein>
    <submittedName>
        <fullName evidence="15">5091_t:CDS:1</fullName>
    </submittedName>
</protein>
<sequence length="529" mass="60352">MLKHVFSNPSTLKFIVEATKGLILALVVYFVQQHFFKSKNQKRLPPGPVGIPILGNLLQIGLEPFKTFDKWGKKYGPIFTVKLGARNCLILNSREVINDIYVKRGSNFSNRLHMSLLSDIFMHGGRGITVTPYGERWKRDRKVAHSALGPKAVKNYQPAVIHEIRVALKELYKKSNKNFDAAPVMRRFTISSVMTILYGKKIKGIDDPWLIDTLNFAEDIAEFSQPTSHIADFLPFMKIFDCIYNPALKKCYKLSATMERLFAGTYREFLEDYHAGKHIDPCFALEIQEDLKKEENNLDFEDVWIILANLLGGAFQTGGDTLLWIQGLLTNNPDVQARLHKELDEVCGDNPPTFEDQPNLPYVSAVINEGLRMRPPNPMGIPHTSMEDDEYNGYFIPKDTPTFMNMKAVHFDPVRYPEPEKFYPERWLPKIAKTHRRNDSGAEVEQGIDHIAFGAGRRYCIGQYMAQALLYAGISNILWAFEIKPIIDANGKPVPVDIDRGIVGLGYSPYPYEVRYIPRKNLAEILKDY</sequence>
<dbReference type="InterPro" id="IPR001128">
    <property type="entry name" value="Cyt_P450"/>
</dbReference>
<evidence type="ECO:0000256" key="4">
    <source>
        <dbReference type="ARBA" id="ARBA00010617"/>
    </source>
</evidence>
<dbReference type="SUPFAM" id="SSF48264">
    <property type="entry name" value="Cytochrome P450"/>
    <property type="match status" value="1"/>
</dbReference>
<evidence type="ECO:0000256" key="3">
    <source>
        <dbReference type="ARBA" id="ARBA00004406"/>
    </source>
</evidence>
<keyword evidence="11 14" id="KW-0503">Monooxygenase</keyword>
<comment type="cofactor">
    <cofactor evidence="1 13">
        <name>heme</name>
        <dbReference type="ChEBI" id="CHEBI:30413"/>
    </cofactor>
</comment>
<evidence type="ECO:0000256" key="7">
    <source>
        <dbReference type="ARBA" id="ARBA00022824"/>
    </source>
</evidence>
<evidence type="ECO:0000256" key="8">
    <source>
        <dbReference type="ARBA" id="ARBA00022848"/>
    </source>
</evidence>
<dbReference type="OrthoDB" id="1055148at2759"/>
<keyword evidence="5 13" id="KW-0349">Heme</keyword>
<dbReference type="PANTHER" id="PTHR46300">
    <property type="entry name" value="P450, PUTATIVE (EUROFUNG)-RELATED-RELATED"/>
    <property type="match status" value="1"/>
</dbReference>
<dbReference type="InterPro" id="IPR050364">
    <property type="entry name" value="Cytochrome_P450_fung"/>
</dbReference>
<evidence type="ECO:0000256" key="12">
    <source>
        <dbReference type="ARBA" id="ARBA00023136"/>
    </source>
</evidence>
<dbReference type="InterPro" id="IPR036396">
    <property type="entry name" value="Cyt_P450_sf"/>
</dbReference>
<reference evidence="15" key="1">
    <citation type="submission" date="2021-06" db="EMBL/GenBank/DDBJ databases">
        <authorList>
            <person name="Kallberg Y."/>
            <person name="Tangrot J."/>
            <person name="Rosling A."/>
        </authorList>
    </citation>
    <scope>NUCLEOTIDE SEQUENCE</scope>
    <source>
        <strain evidence="15">BR232B</strain>
    </source>
</reference>
<dbReference type="PRINTS" id="PR00463">
    <property type="entry name" value="EP450I"/>
</dbReference>
<evidence type="ECO:0000256" key="10">
    <source>
        <dbReference type="ARBA" id="ARBA00023004"/>
    </source>
</evidence>
<dbReference type="PRINTS" id="PR00385">
    <property type="entry name" value="P450"/>
</dbReference>
<keyword evidence="8" id="KW-0492">Microsome</keyword>
<dbReference type="Gene3D" id="1.10.630.10">
    <property type="entry name" value="Cytochrome P450"/>
    <property type="match status" value="1"/>
</dbReference>
<dbReference type="GO" id="GO:0020037">
    <property type="term" value="F:heme binding"/>
    <property type="evidence" value="ECO:0007669"/>
    <property type="project" value="InterPro"/>
</dbReference>
<evidence type="ECO:0000256" key="6">
    <source>
        <dbReference type="ARBA" id="ARBA00022723"/>
    </source>
</evidence>
<dbReference type="Proteomes" id="UP000789739">
    <property type="component" value="Unassembled WGS sequence"/>
</dbReference>
<keyword evidence="9 14" id="KW-0560">Oxidoreductase</keyword>
<evidence type="ECO:0000256" key="9">
    <source>
        <dbReference type="ARBA" id="ARBA00023002"/>
    </source>
</evidence>
<dbReference type="FunFam" id="1.10.630.10:FF:000238">
    <property type="entry name" value="Cytochrome P450 2A6"/>
    <property type="match status" value="1"/>
</dbReference>
<evidence type="ECO:0000256" key="2">
    <source>
        <dbReference type="ARBA" id="ARBA00004174"/>
    </source>
</evidence>
<dbReference type="GO" id="GO:0005506">
    <property type="term" value="F:iron ion binding"/>
    <property type="evidence" value="ECO:0007669"/>
    <property type="project" value="InterPro"/>
</dbReference>
<evidence type="ECO:0000313" key="15">
    <source>
        <dbReference type="EMBL" id="CAG8459225.1"/>
    </source>
</evidence>
<dbReference type="Pfam" id="PF00067">
    <property type="entry name" value="p450"/>
    <property type="match status" value="1"/>
</dbReference>
<evidence type="ECO:0000256" key="11">
    <source>
        <dbReference type="ARBA" id="ARBA00023033"/>
    </source>
</evidence>
<keyword evidence="16" id="KW-1185">Reference proteome</keyword>
<evidence type="ECO:0000256" key="1">
    <source>
        <dbReference type="ARBA" id="ARBA00001971"/>
    </source>
</evidence>
<dbReference type="GO" id="GO:0016705">
    <property type="term" value="F:oxidoreductase activity, acting on paired donors, with incorporation or reduction of molecular oxygen"/>
    <property type="evidence" value="ECO:0007669"/>
    <property type="project" value="InterPro"/>
</dbReference>
<dbReference type="CDD" id="cd11065">
    <property type="entry name" value="CYP64-like"/>
    <property type="match status" value="1"/>
</dbReference>
<evidence type="ECO:0000256" key="5">
    <source>
        <dbReference type="ARBA" id="ARBA00022617"/>
    </source>
</evidence>
<comment type="caution">
    <text evidence="15">The sequence shown here is derived from an EMBL/GenBank/DDBJ whole genome shotgun (WGS) entry which is preliminary data.</text>
</comment>
<dbReference type="EMBL" id="CAJVPI010000024">
    <property type="protein sequence ID" value="CAG8459225.1"/>
    <property type="molecule type" value="Genomic_DNA"/>
</dbReference>
<keyword evidence="7" id="KW-0256">Endoplasmic reticulum</keyword>
<keyword evidence="10 13" id="KW-0408">Iron</keyword>
<evidence type="ECO:0000313" key="16">
    <source>
        <dbReference type="Proteomes" id="UP000789739"/>
    </source>
</evidence>
<dbReference type="AlphaFoldDB" id="A0A9N8VTC0"/>
<proteinExistence type="inferred from homology"/>
<feature type="binding site" description="axial binding residue" evidence="13">
    <location>
        <position position="460"/>
    </location>
    <ligand>
        <name>heme</name>
        <dbReference type="ChEBI" id="CHEBI:30413"/>
    </ligand>
    <ligandPart>
        <name>Fe</name>
        <dbReference type="ChEBI" id="CHEBI:18248"/>
    </ligandPart>
</feature>
<organism evidence="15 16">
    <name type="scientific">Paraglomus brasilianum</name>
    <dbReference type="NCBI Taxonomy" id="144538"/>
    <lineage>
        <taxon>Eukaryota</taxon>
        <taxon>Fungi</taxon>
        <taxon>Fungi incertae sedis</taxon>
        <taxon>Mucoromycota</taxon>
        <taxon>Glomeromycotina</taxon>
        <taxon>Glomeromycetes</taxon>
        <taxon>Paraglomerales</taxon>
        <taxon>Paraglomeraceae</taxon>
        <taxon>Paraglomus</taxon>
    </lineage>
</organism>